<feature type="compositionally biased region" description="Basic and acidic residues" evidence="1">
    <location>
        <begin position="504"/>
        <end position="515"/>
    </location>
</feature>
<dbReference type="OrthoDB" id="2282382at2759"/>
<proteinExistence type="predicted"/>
<dbReference type="InterPro" id="IPR003137">
    <property type="entry name" value="PA_domain"/>
</dbReference>
<dbReference type="EMBL" id="LSSK01001323">
    <property type="protein sequence ID" value="OMH80025.1"/>
    <property type="molecule type" value="Genomic_DNA"/>
</dbReference>
<dbReference type="CDD" id="cd00538">
    <property type="entry name" value="PA"/>
    <property type="match status" value="1"/>
</dbReference>
<reference evidence="4" key="1">
    <citation type="submission" date="2017-01" db="EMBL/GenBank/DDBJ databases">
        <authorList>
            <person name="Wang Y."/>
            <person name="White M."/>
            <person name="Kvist S."/>
            <person name="Moncalvo J.-M."/>
        </authorList>
    </citation>
    <scope>NUCLEOTIDE SEQUENCE [LARGE SCALE GENOMIC DNA]</scope>
    <source>
        <strain evidence="4">COL-18-3</strain>
    </source>
</reference>
<feature type="compositionally biased region" description="Low complexity" evidence="1">
    <location>
        <begin position="565"/>
        <end position="575"/>
    </location>
</feature>
<feature type="region of interest" description="Disordered" evidence="1">
    <location>
        <begin position="501"/>
        <end position="581"/>
    </location>
</feature>
<dbReference type="SUPFAM" id="SSF52025">
    <property type="entry name" value="PA domain"/>
    <property type="match status" value="1"/>
</dbReference>
<keyword evidence="4" id="KW-1185">Reference proteome</keyword>
<dbReference type="Gene3D" id="3.50.30.30">
    <property type="match status" value="1"/>
</dbReference>
<evidence type="ECO:0000313" key="4">
    <source>
        <dbReference type="Proteomes" id="UP000188320"/>
    </source>
</evidence>
<protein>
    <recommendedName>
        <fullName evidence="2">PA domain-containing protein</fullName>
    </recommendedName>
</protein>
<name>A0A1R1PGA2_ZANCU</name>
<dbReference type="Proteomes" id="UP000188320">
    <property type="component" value="Unassembled WGS sequence"/>
</dbReference>
<gene>
    <name evidence="3" type="ORF">AX774_g6527</name>
</gene>
<dbReference type="AlphaFoldDB" id="A0A1R1PGA2"/>
<evidence type="ECO:0000259" key="2">
    <source>
        <dbReference type="Pfam" id="PF02225"/>
    </source>
</evidence>
<comment type="caution">
    <text evidence="3">The sequence shown here is derived from an EMBL/GenBank/DDBJ whole genome shotgun (WGS) entry which is preliminary data.</text>
</comment>
<accession>A0A1R1PGA2</accession>
<feature type="compositionally biased region" description="Basic and acidic residues" evidence="1">
    <location>
        <begin position="536"/>
        <end position="555"/>
    </location>
</feature>
<feature type="domain" description="PA" evidence="2">
    <location>
        <begin position="342"/>
        <end position="397"/>
    </location>
</feature>
<dbReference type="Pfam" id="PF02225">
    <property type="entry name" value="PA"/>
    <property type="match status" value="1"/>
</dbReference>
<organism evidence="3 4">
    <name type="scientific">Zancudomyces culisetae</name>
    <name type="common">Gut fungus</name>
    <name type="synonym">Smittium culisetae</name>
    <dbReference type="NCBI Taxonomy" id="1213189"/>
    <lineage>
        <taxon>Eukaryota</taxon>
        <taxon>Fungi</taxon>
        <taxon>Fungi incertae sedis</taxon>
        <taxon>Zoopagomycota</taxon>
        <taxon>Kickxellomycotina</taxon>
        <taxon>Harpellomycetes</taxon>
        <taxon>Harpellales</taxon>
        <taxon>Legeriomycetaceae</taxon>
        <taxon>Zancudomyces</taxon>
    </lineage>
</organism>
<feature type="region of interest" description="Disordered" evidence="1">
    <location>
        <begin position="394"/>
        <end position="417"/>
    </location>
</feature>
<sequence length="617" mass="69127">MEVYPRITENKEYLEDQQLADTCQWPRCGDARMSRISVLDLFHYYRTGSAEGTRLTDGQVACLGSLDYVTSLPLRKDFDLVKLLVWPTAEVSGEKNSGVGKIEWMVEGGIVPFSERNRVELGMVFGLQCSAPGVHDIPKIATKPIPKEVIKSQLEQAMERTKSLANVWAEPNIVRFPVVPHLLMRSDGHLFTKYQQRLFGQLTRQGIRHQLDLNLTDFSKLSDSTLPISPEFMYSIKQNTSISFTNGALPLVTDLTYIRLCVEISNPASLSSLGVKIREDQRALHLNSGASLPKFDVCKEYIGRLARFSMRHTLYTSLKVVDDQTQIVIPHFLAGRTSLIFGCEHYTPREVSEIKDKIVMVVKGGGCSLYDKVVFAQEAGAKAILISDDSDVDLEPTADSESGYVDPEVDSSVESSGSMAKLVSDKYRYGGLLSIDFPSLLESRSKKPVLNLGFQLNSEFNQDLYEEGEPKKDEKPLEKNISDMVHDEYESEENIDAFKAGFQSDDKKKDRHSESENLNVHKNPEGAPGNKFLYSPDKKAAVNNESVKEQSEKDTPAPPSKKPDSSSSSSHTSLSNRRLKNKIDHQQLIPSVYVYKEFFELVAKHISNRNIVKASIV</sequence>
<dbReference type="InterPro" id="IPR046450">
    <property type="entry name" value="PA_dom_sf"/>
</dbReference>
<evidence type="ECO:0000256" key="1">
    <source>
        <dbReference type="SAM" id="MobiDB-lite"/>
    </source>
</evidence>
<evidence type="ECO:0000313" key="3">
    <source>
        <dbReference type="EMBL" id="OMH80025.1"/>
    </source>
</evidence>